<reference evidence="7" key="1">
    <citation type="journal article" date="2019" name="Int. J. Syst. Evol. Microbiol.">
        <title>The Global Catalogue of Microorganisms (GCM) 10K type strain sequencing project: providing services to taxonomists for standard genome sequencing and annotation.</title>
        <authorList>
            <consortium name="The Broad Institute Genomics Platform"/>
            <consortium name="The Broad Institute Genome Sequencing Center for Infectious Disease"/>
            <person name="Wu L."/>
            <person name="Ma J."/>
        </authorList>
    </citation>
    <scope>NUCLEOTIDE SEQUENCE [LARGE SCALE GENOMIC DNA]</scope>
    <source>
        <strain evidence="7">KCTC 42986</strain>
    </source>
</reference>
<dbReference type="SUPFAM" id="SSF56349">
    <property type="entry name" value="DNA breaking-rejoining enzymes"/>
    <property type="match status" value="1"/>
</dbReference>
<dbReference type="InterPro" id="IPR024456">
    <property type="entry name" value="Integrase_catalytic_putative"/>
</dbReference>
<evidence type="ECO:0000256" key="3">
    <source>
        <dbReference type="SAM" id="MobiDB-lite"/>
    </source>
</evidence>
<evidence type="ECO:0000313" key="7">
    <source>
        <dbReference type="Proteomes" id="UP001595530"/>
    </source>
</evidence>
<evidence type="ECO:0000259" key="4">
    <source>
        <dbReference type="Pfam" id="PF12834"/>
    </source>
</evidence>
<dbReference type="EMBL" id="JBHRTP010000071">
    <property type="protein sequence ID" value="MFC3110161.1"/>
    <property type="molecule type" value="Genomic_DNA"/>
</dbReference>
<organism evidence="6 7">
    <name type="scientific">Undibacterium arcticum</name>
    <dbReference type="NCBI Taxonomy" id="1762892"/>
    <lineage>
        <taxon>Bacteria</taxon>
        <taxon>Pseudomonadati</taxon>
        <taxon>Pseudomonadota</taxon>
        <taxon>Betaproteobacteria</taxon>
        <taxon>Burkholderiales</taxon>
        <taxon>Oxalobacteraceae</taxon>
        <taxon>Undibacterium</taxon>
    </lineage>
</organism>
<comment type="caution">
    <text evidence="6">The sequence shown here is derived from an EMBL/GenBank/DDBJ whole genome shotgun (WGS) entry which is preliminary data.</text>
</comment>
<feature type="region of interest" description="Disordered" evidence="3">
    <location>
        <begin position="316"/>
        <end position="353"/>
    </location>
</feature>
<dbReference type="Pfam" id="PF12835">
    <property type="entry name" value="Integrase_1"/>
    <property type="match status" value="1"/>
</dbReference>
<evidence type="ECO:0000256" key="1">
    <source>
        <dbReference type="ARBA" id="ARBA00023125"/>
    </source>
</evidence>
<keyword evidence="1" id="KW-0238">DNA-binding</keyword>
<evidence type="ECO:0000259" key="5">
    <source>
        <dbReference type="Pfam" id="PF12835"/>
    </source>
</evidence>
<feature type="domain" description="Integrase catalytic" evidence="5">
    <location>
        <begin position="142"/>
        <end position="276"/>
    </location>
</feature>
<dbReference type="InterPro" id="IPR013762">
    <property type="entry name" value="Integrase-like_cat_sf"/>
</dbReference>
<dbReference type="Pfam" id="PF12834">
    <property type="entry name" value="Phage_int_SAM_2"/>
    <property type="match status" value="1"/>
</dbReference>
<dbReference type="InterPro" id="IPR010998">
    <property type="entry name" value="Integrase_recombinase_N"/>
</dbReference>
<dbReference type="RefSeq" id="WP_390332517.1">
    <property type="nucleotide sequence ID" value="NZ_JBHRTP010000071.1"/>
</dbReference>
<sequence>MNHHFSHRAKVTEKPQGGGWQHKLKALIDQHNHMKANGTSVASNRTREERCEKLFQMFRTLRDKLNFKIEDPNNLKIKHIESLVKYWVEEGYAPATIDNFLSHLRLLCLWMKKPGMVKSLQVYAPEVKRTYAAKHDKSFVANDVDFWEVWEKVRAMDQYVAMQLLLIKAFGARRKEAVMFKPLIADRELYIELFEGTKGGRPRMVPVEDDFQRNVLATLKNFVASRLADAKGHIGDPDKDLEQNLKRYSYVLGAVGITKKSLGVTGHGLRAEYANDQLAKLGVITTIRGGSGKAEDKLTTKIAYLKVSEALGHSREDVMTAYGGRRRPSRQPECGDVQRPGRTAEPGAEEERN</sequence>
<evidence type="ECO:0000256" key="2">
    <source>
        <dbReference type="ARBA" id="ARBA00023172"/>
    </source>
</evidence>
<protein>
    <submittedName>
        <fullName evidence="6">Integrase domain-containing protein</fullName>
    </submittedName>
</protein>
<dbReference type="Proteomes" id="UP001595530">
    <property type="component" value="Unassembled WGS sequence"/>
</dbReference>
<dbReference type="InterPro" id="IPR024457">
    <property type="entry name" value="Putative_integrase_N"/>
</dbReference>
<evidence type="ECO:0000313" key="6">
    <source>
        <dbReference type="EMBL" id="MFC3110161.1"/>
    </source>
</evidence>
<name>A0ABV7F8Z4_9BURK</name>
<accession>A0ABV7F8Z4</accession>
<feature type="domain" description="Putative integrase N-terminal" evidence="4">
    <location>
        <begin position="39"/>
        <end position="107"/>
    </location>
</feature>
<dbReference type="Gene3D" id="1.10.150.130">
    <property type="match status" value="1"/>
</dbReference>
<dbReference type="Gene3D" id="1.10.443.10">
    <property type="entry name" value="Intergrase catalytic core"/>
    <property type="match status" value="1"/>
</dbReference>
<keyword evidence="2" id="KW-0233">DNA recombination</keyword>
<gene>
    <name evidence="6" type="ORF">ACFOFO_19715</name>
</gene>
<keyword evidence="7" id="KW-1185">Reference proteome</keyword>
<dbReference type="InterPro" id="IPR011010">
    <property type="entry name" value="DNA_brk_join_enz"/>
</dbReference>
<proteinExistence type="predicted"/>